<dbReference type="GO" id="GO:0005849">
    <property type="term" value="C:mRNA cleavage factor complex"/>
    <property type="evidence" value="ECO:0007669"/>
    <property type="project" value="TreeGrafter"/>
</dbReference>
<dbReference type="GO" id="GO:0003729">
    <property type="term" value="F:mRNA binding"/>
    <property type="evidence" value="ECO:0007669"/>
    <property type="project" value="InterPro"/>
</dbReference>
<feature type="region of interest" description="Disordered" evidence="1">
    <location>
        <begin position="362"/>
        <end position="394"/>
    </location>
</feature>
<evidence type="ECO:0000313" key="2">
    <source>
        <dbReference type="EMBL" id="LAA07050.1"/>
    </source>
</evidence>
<dbReference type="AlphaFoldDB" id="A0A2L2YI49"/>
<dbReference type="EMBL" id="IAAA01019876">
    <property type="protein sequence ID" value="LAA07048.1"/>
    <property type="molecule type" value="mRNA"/>
</dbReference>
<reference evidence="2" key="1">
    <citation type="journal article" date="2016" name="Mol. Ecol. Resour.">
        <title>Evaluation of the impact of RNA preservation methods of spiders for de novo transcriptome assembly.</title>
        <authorList>
            <person name="Kono N."/>
            <person name="Nakamura H."/>
            <person name="Ito Y."/>
            <person name="Tomita M."/>
            <person name="Arakawa K."/>
        </authorList>
    </citation>
    <scope>NUCLEOTIDE SEQUENCE</scope>
    <source>
        <tissue evidence="2">Whole body</tissue>
    </source>
</reference>
<dbReference type="EMBL" id="IAAA01019877">
    <property type="protein sequence ID" value="LAA07050.1"/>
    <property type="molecule type" value="mRNA"/>
</dbReference>
<dbReference type="PANTHER" id="PTHR15921">
    <property type="entry name" value="PRE-MRNA CLEAVAGE COMPLEX II"/>
    <property type="match status" value="1"/>
</dbReference>
<feature type="compositionally biased region" description="Basic and acidic residues" evidence="1">
    <location>
        <begin position="152"/>
        <end position="164"/>
    </location>
</feature>
<protein>
    <submittedName>
        <fullName evidence="2">Pre-mRNA cleavage complex 2 protein Pcf11</fullName>
    </submittedName>
</protein>
<organism evidence="2">
    <name type="scientific">Parasteatoda tepidariorum</name>
    <name type="common">Common house spider</name>
    <name type="synonym">Achaearanea tepidariorum</name>
    <dbReference type="NCBI Taxonomy" id="114398"/>
    <lineage>
        <taxon>Eukaryota</taxon>
        <taxon>Metazoa</taxon>
        <taxon>Ecdysozoa</taxon>
        <taxon>Arthropoda</taxon>
        <taxon>Chelicerata</taxon>
        <taxon>Arachnida</taxon>
        <taxon>Araneae</taxon>
        <taxon>Araneomorphae</taxon>
        <taxon>Entelegynae</taxon>
        <taxon>Araneoidea</taxon>
        <taxon>Theridiidae</taxon>
        <taxon>Parasteatoda</taxon>
    </lineage>
</organism>
<dbReference type="GO" id="GO:0005737">
    <property type="term" value="C:cytoplasm"/>
    <property type="evidence" value="ECO:0007669"/>
    <property type="project" value="TreeGrafter"/>
</dbReference>
<sequence length="408" mass="47452">MRFKNSQGEQYGRHLDWHFRMNRREKDGAKKAFSRRLFYNVKDWEQFIEIEEAEERAPSYFELQADCISVKKEEAEKIHSVRASECETEKCFVCGEQFQLFWVEEEEEWHLRNAVRHDNEVFHPACYEDFIKASKSPIADTSKEETEDEALDEKIEETREKKEEASDEEKEEKNDVRIAGTHDVRTEETHEVRTEETQEVKKEINEVGKEETSEEDKDMTSRKEANILQEVCEEEKMDVEESPIQDDVDVKVPIKEEPLEDTSNINESNDVPVSENPTVVNIETTTKIKEEPMDSSDTENIAVENNSPSKIIVYMNDDFLDYGTEEAMDITTNEPSEPNNRVIEDKVIKAEDKVIKAEEVDDRTLVKTEPTSDDVESDEFRPPTPDPRFDVQPPIFKGTELSALCTIM</sequence>
<feature type="compositionally biased region" description="Basic and acidic residues" evidence="1">
    <location>
        <begin position="248"/>
        <end position="257"/>
    </location>
</feature>
<accession>A0A2L2YI49</accession>
<dbReference type="GO" id="GO:0006369">
    <property type="term" value="P:termination of RNA polymerase II transcription"/>
    <property type="evidence" value="ECO:0007669"/>
    <property type="project" value="InterPro"/>
</dbReference>
<name>A0A2L2YI49_PARTP</name>
<dbReference type="PANTHER" id="PTHR15921:SF3">
    <property type="entry name" value="PRE-MRNA CLEAVAGE COMPLEX 2 PROTEIN PCF11"/>
    <property type="match status" value="1"/>
</dbReference>
<dbReference type="OrthoDB" id="6432996at2759"/>
<feature type="compositionally biased region" description="Polar residues" evidence="1">
    <location>
        <begin position="261"/>
        <end position="285"/>
    </location>
</feature>
<dbReference type="InterPro" id="IPR045154">
    <property type="entry name" value="PCF11-like"/>
</dbReference>
<dbReference type="GO" id="GO:0031124">
    <property type="term" value="P:mRNA 3'-end processing"/>
    <property type="evidence" value="ECO:0007669"/>
    <property type="project" value="InterPro"/>
</dbReference>
<proteinExistence type="evidence at transcript level"/>
<dbReference type="GO" id="GO:0000993">
    <property type="term" value="F:RNA polymerase II complex binding"/>
    <property type="evidence" value="ECO:0007669"/>
    <property type="project" value="InterPro"/>
</dbReference>
<evidence type="ECO:0000256" key="1">
    <source>
        <dbReference type="SAM" id="MobiDB-lite"/>
    </source>
</evidence>
<feature type="compositionally biased region" description="Acidic residues" evidence="1">
    <location>
        <begin position="231"/>
        <end position="247"/>
    </location>
</feature>
<feature type="region of interest" description="Disordered" evidence="1">
    <location>
        <begin position="137"/>
        <end position="304"/>
    </location>
</feature>
<feature type="compositionally biased region" description="Basic and acidic residues" evidence="1">
    <location>
        <begin position="171"/>
        <end position="211"/>
    </location>
</feature>